<evidence type="ECO:0000313" key="3">
    <source>
        <dbReference type="Proteomes" id="UP000786875"/>
    </source>
</evidence>
<organism evidence="2 3">
    <name type="scientific">Rosenbergiella australiborealis</name>
    <dbReference type="NCBI Taxonomy" id="1544696"/>
    <lineage>
        <taxon>Bacteria</taxon>
        <taxon>Pseudomonadati</taxon>
        <taxon>Pseudomonadota</taxon>
        <taxon>Gammaproteobacteria</taxon>
        <taxon>Enterobacterales</taxon>
        <taxon>Erwiniaceae</taxon>
        <taxon>Rosenbergiella</taxon>
    </lineage>
</organism>
<proteinExistence type="predicted"/>
<accession>A0ABS5T7C6</accession>
<evidence type="ECO:0000313" key="2">
    <source>
        <dbReference type="EMBL" id="MBT0728274.1"/>
    </source>
</evidence>
<feature type="compositionally biased region" description="Basic and acidic residues" evidence="1">
    <location>
        <begin position="25"/>
        <end position="34"/>
    </location>
</feature>
<gene>
    <name evidence="2" type="ORF">HGT73_12990</name>
</gene>
<dbReference type="EMBL" id="JABBFO010000014">
    <property type="protein sequence ID" value="MBT0728274.1"/>
    <property type="molecule type" value="Genomic_DNA"/>
</dbReference>
<name>A0ABS5T7C6_9GAMM</name>
<comment type="caution">
    <text evidence="2">The sequence shown here is derived from an EMBL/GenBank/DDBJ whole genome shotgun (WGS) entry which is preliminary data.</text>
</comment>
<feature type="non-terminal residue" evidence="2">
    <location>
        <position position="1"/>
    </location>
</feature>
<reference evidence="2 3" key="1">
    <citation type="submission" date="2020-04" db="EMBL/GenBank/DDBJ databases">
        <title>Genome sequencing of Rosenbergiella species.</title>
        <authorList>
            <person name="Alvarez-Perez S."/>
            <person name="Lievens B."/>
        </authorList>
    </citation>
    <scope>NUCLEOTIDE SEQUENCE [LARGE SCALE GENOMIC DNA]</scope>
    <source>
        <strain evidence="2 3">CdVSA20.1</strain>
    </source>
</reference>
<protein>
    <submittedName>
        <fullName evidence="2">IS4 family transposase</fullName>
    </submittedName>
</protein>
<sequence>PGRIPELLRNLESMAQMVKLPIRRERAFPRVVKERPRKYPKAQGKSQSVA</sequence>
<dbReference type="Proteomes" id="UP000786875">
    <property type="component" value="Unassembled WGS sequence"/>
</dbReference>
<keyword evidence="3" id="KW-1185">Reference proteome</keyword>
<evidence type="ECO:0000256" key="1">
    <source>
        <dbReference type="SAM" id="MobiDB-lite"/>
    </source>
</evidence>
<feature type="region of interest" description="Disordered" evidence="1">
    <location>
        <begin position="25"/>
        <end position="50"/>
    </location>
</feature>